<organism evidence="2 3">
    <name type="scientific">Dictyobacter formicarum</name>
    <dbReference type="NCBI Taxonomy" id="2778368"/>
    <lineage>
        <taxon>Bacteria</taxon>
        <taxon>Bacillati</taxon>
        <taxon>Chloroflexota</taxon>
        <taxon>Ktedonobacteria</taxon>
        <taxon>Ktedonobacterales</taxon>
        <taxon>Dictyobacteraceae</taxon>
        <taxon>Dictyobacter</taxon>
    </lineage>
</organism>
<dbReference type="Proteomes" id="UP000635565">
    <property type="component" value="Unassembled WGS sequence"/>
</dbReference>
<sequence length="68" mass="8113">MENAHRIQLHISTYVNYKKLIRYIVDDLGNVWLDKLAARFTNEKRNQHPNSSHWIGRERKEGKLPGKQ</sequence>
<feature type="region of interest" description="Disordered" evidence="1">
    <location>
        <begin position="42"/>
        <end position="68"/>
    </location>
</feature>
<accession>A0ABQ3VC73</accession>
<evidence type="ECO:0000313" key="3">
    <source>
        <dbReference type="Proteomes" id="UP000635565"/>
    </source>
</evidence>
<feature type="compositionally biased region" description="Basic and acidic residues" evidence="1">
    <location>
        <begin position="55"/>
        <end position="68"/>
    </location>
</feature>
<reference evidence="2 3" key="1">
    <citation type="journal article" date="2021" name="Int. J. Syst. Evol. Microbiol.">
        <title>Reticulibacter mediterranei gen. nov., sp. nov., within the new family Reticulibacteraceae fam. nov., and Ktedonospora formicarum gen. nov., sp. nov., Ktedonobacter robiniae sp. nov., Dictyobacter formicarum sp. nov. and Dictyobacter arantiisoli sp. nov., belonging to the class Ktedonobacteria.</title>
        <authorList>
            <person name="Yabe S."/>
            <person name="Zheng Y."/>
            <person name="Wang C.M."/>
            <person name="Sakai Y."/>
            <person name="Abe K."/>
            <person name="Yokota A."/>
            <person name="Donadio S."/>
            <person name="Cavaletti L."/>
            <person name="Monciardini P."/>
        </authorList>
    </citation>
    <scope>NUCLEOTIDE SEQUENCE [LARGE SCALE GENOMIC DNA]</scope>
    <source>
        <strain evidence="2 3">SOSP1-9</strain>
    </source>
</reference>
<dbReference type="EMBL" id="BNJJ01000003">
    <property type="protein sequence ID" value="GHO83316.1"/>
    <property type="molecule type" value="Genomic_DNA"/>
</dbReference>
<evidence type="ECO:0000256" key="1">
    <source>
        <dbReference type="SAM" id="MobiDB-lite"/>
    </source>
</evidence>
<comment type="caution">
    <text evidence="2">The sequence shown here is derived from an EMBL/GenBank/DDBJ whole genome shotgun (WGS) entry which is preliminary data.</text>
</comment>
<proteinExistence type="predicted"/>
<evidence type="ECO:0000313" key="2">
    <source>
        <dbReference type="EMBL" id="GHO83316.1"/>
    </source>
</evidence>
<name>A0ABQ3VC73_9CHLR</name>
<gene>
    <name evidence="2" type="ORF">KSZ_13220</name>
</gene>
<protein>
    <submittedName>
        <fullName evidence="2">Uncharacterized protein</fullName>
    </submittedName>
</protein>
<keyword evidence="3" id="KW-1185">Reference proteome</keyword>